<feature type="domain" description="Luciferase-like" evidence="1">
    <location>
        <begin position="53"/>
        <end position="367"/>
    </location>
</feature>
<gene>
    <name evidence="2" type="ordered locus">Dd703_3067</name>
</gene>
<accession>C6CCJ5</accession>
<dbReference type="CDD" id="cd00347">
    <property type="entry name" value="Flavin_utilizing_monoxygenases"/>
    <property type="match status" value="1"/>
</dbReference>
<dbReference type="InterPro" id="IPR024011">
    <property type="entry name" value="Biosynth_lucif-like_mOase_dom"/>
</dbReference>
<dbReference type="KEGG" id="dda:Dd703_3067"/>
<dbReference type="EMBL" id="CP001654">
    <property type="protein sequence ID" value="ACS86838.1"/>
    <property type="molecule type" value="Genomic_DNA"/>
</dbReference>
<dbReference type="HOGENOM" id="CLU_027853_3_5_6"/>
<dbReference type="STRING" id="579405.Dd703_3067"/>
<reference evidence="2" key="1">
    <citation type="submission" date="2009-06" db="EMBL/GenBank/DDBJ databases">
        <title>Complete sequence of Dickeya dadantii Ech703.</title>
        <authorList>
            <consortium name="US DOE Joint Genome Institute"/>
            <person name="Lucas S."/>
            <person name="Copeland A."/>
            <person name="Lapidus A."/>
            <person name="Glavina del Rio T."/>
            <person name="Dalin E."/>
            <person name="Tice H."/>
            <person name="Bruce D."/>
            <person name="Goodwin L."/>
            <person name="Pitluck S."/>
            <person name="Chertkov O."/>
            <person name="Brettin T."/>
            <person name="Detter J.C."/>
            <person name="Han C."/>
            <person name="Larimer F."/>
            <person name="Land M."/>
            <person name="Hauser L."/>
            <person name="Kyrpides N."/>
            <person name="Mikhailova N."/>
            <person name="Balakrishnan V."/>
            <person name="Glasner J."/>
            <person name="Perna N.T."/>
        </authorList>
    </citation>
    <scope>NUCLEOTIDE SEQUENCE [LARGE SCALE GENOMIC DNA]</scope>
    <source>
        <strain evidence="2">Ech703</strain>
    </source>
</reference>
<dbReference type="GO" id="GO:0004497">
    <property type="term" value="F:monooxygenase activity"/>
    <property type="evidence" value="ECO:0007669"/>
    <property type="project" value="UniProtKB-KW"/>
</dbReference>
<dbReference type="Pfam" id="PF00296">
    <property type="entry name" value="Bac_luciferase"/>
    <property type="match status" value="1"/>
</dbReference>
<dbReference type="NCBIfam" id="TIGR04020">
    <property type="entry name" value="seco_metab_LLM"/>
    <property type="match status" value="1"/>
</dbReference>
<dbReference type="InterPro" id="IPR050766">
    <property type="entry name" value="Bact_Lucif_Oxidored"/>
</dbReference>
<dbReference type="InterPro" id="IPR036661">
    <property type="entry name" value="Luciferase-like_sf"/>
</dbReference>
<evidence type="ECO:0000259" key="1">
    <source>
        <dbReference type="Pfam" id="PF00296"/>
    </source>
</evidence>
<name>C6CCJ5_MUSP7</name>
<dbReference type="GO" id="GO:0005829">
    <property type="term" value="C:cytosol"/>
    <property type="evidence" value="ECO:0007669"/>
    <property type="project" value="TreeGrafter"/>
</dbReference>
<proteinExistence type="predicted"/>
<dbReference type="PANTHER" id="PTHR30137:SF6">
    <property type="entry name" value="LUCIFERASE-LIKE MONOOXYGENASE"/>
    <property type="match status" value="1"/>
</dbReference>
<evidence type="ECO:0000313" key="3">
    <source>
        <dbReference type="Proteomes" id="UP000002734"/>
    </source>
</evidence>
<dbReference type="AlphaFoldDB" id="C6CCJ5"/>
<dbReference type="SUPFAM" id="SSF51679">
    <property type="entry name" value="Bacterial luciferase-like"/>
    <property type="match status" value="1"/>
</dbReference>
<organism evidence="2 3">
    <name type="scientific">Musicola paradisiaca (strain Ech703)</name>
    <name type="common">Dickeya paradisiaca</name>
    <name type="synonym">Dickeya dadantii</name>
    <dbReference type="NCBI Taxonomy" id="579405"/>
    <lineage>
        <taxon>Bacteria</taxon>
        <taxon>Pseudomonadati</taxon>
        <taxon>Pseudomonadota</taxon>
        <taxon>Gammaproteobacteria</taxon>
        <taxon>Enterobacterales</taxon>
        <taxon>Pectobacteriaceae</taxon>
        <taxon>Musicola</taxon>
    </lineage>
</organism>
<keyword evidence="3" id="KW-1185">Reference proteome</keyword>
<evidence type="ECO:0000313" key="2">
    <source>
        <dbReference type="EMBL" id="ACS86838.1"/>
    </source>
</evidence>
<dbReference type="RefSeq" id="WP_015854739.1">
    <property type="nucleotide sequence ID" value="NC_012880.1"/>
</dbReference>
<dbReference type="Gene3D" id="3.20.20.30">
    <property type="entry name" value="Luciferase-like domain"/>
    <property type="match status" value="1"/>
</dbReference>
<dbReference type="eggNOG" id="COG2141">
    <property type="taxonomic scope" value="Bacteria"/>
</dbReference>
<protein>
    <submittedName>
        <fullName evidence="2">Luciferase-like monooxygenase</fullName>
    </submittedName>
</protein>
<dbReference type="InterPro" id="IPR011251">
    <property type="entry name" value="Luciferase-like_dom"/>
</dbReference>
<sequence>MKEILKQRVGALSEAKRRLLETRLLQRKGQITDLPVQQPYAVDIDARAARQTDFSLFFFAQESGDTVAKKYDFLLQAAKYADQHDFHAVWTPERHYKDFGGLYPNPSVLSAALAAITERVHIRAGSVVLPLHTPERVAEEWSVVDNLSGGRAGIAIASGWNPDDFVTCPQRFDQRQTLMLETLARLQKLWRGERLCVSTSTNQPLHIHPSPIQAELPVWLTALSHESFVTAGRLGLNVLTGMMDHDIGECAQKIALYREARAAHGWEPAAGKVTVMLHTYIGENQDEVKALVKAPMMRYLHAFVAAGEAKIKNDSRFTTAYRHEQEGDRDVLLNYMFERYFSARALLGTAENCKQMVLKMQRIGVDEIACLLDFGLAHHTILAGLDRLNALKTAFSVSCAGCGTQHSE</sequence>
<dbReference type="Proteomes" id="UP000002734">
    <property type="component" value="Chromosome"/>
</dbReference>
<dbReference type="GO" id="GO:0016705">
    <property type="term" value="F:oxidoreductase activity, acting on paired donors, with incorporation or reduction of molecular oxygen"/>
    <property type="evidence" value="ECO:0007669"/>
    <property type="project" value="InterPro"/>
</dbReference>
<dbReference type="PANTHER" id="PTHR30137">
    <property type="entry name" value="LUCIFERASE-LIKE MONOOXYGENASE"/>
    <property type="match status" value="1"/>
</dbReference>